<feature type="region of interest" description="Disordered" evidence="1">
    <location>
        <begin position="143"/>
        <end position="186"/>
    </location>
</feature>
<sequence>MNSFMVSAFSTAALQGPLVPCQPSAIRCHEKKNVSIFATASSTDSDVGAVNTAIPISRISVCTGELCQCQGEQYEYTGGAASAVIEELLNIGLPFPVDEVGCMGACGMGTMVAIDYENGDSIMTDGLESTLVELGIQVKQTPLPYKPDSANSVDSTNNGDSANNGDKVAGVVTSDSNNRIDIKAEPEKPPLLADVRDRMRTEAAIEAENPWMNMASYLAKKAMDKIRGSE</sequence>
<dbReference type="CDD" id="cd02980">
    <property type="entry name" value="TRX_Fd_family"/>
    <property type="match status" value="1"/>
</dbReference>
<feature type="compositionally biased region" description="Polar residues" evidence="1">
    <location>
        <begin position="149"/>
        <end position="164"/>
    </location>
</feature>
<accession>A0ABD3LZQ0</accession>
<evidence type="ECO:0000313" key="2">
    <source>
        <dbReference type="EMBL" id="KAL3757234.1"/>
    </source>
</evidence>
<keyword evidence="3" id="KW-1185">Reference proteome</keyword>
<comment type="caution">
    <text evidence="2">The sequence shown here is derived from an EMBL/GenBank/DDBJ whole genome shotgun (WGS) entry which is preliminary data.</text>
</comment>
<dbReference type="EMBL" id="JALLBG020000268">
    <property type="protein sequence ID" value="KAL3757234.1"/>
    <property type="molecule type" value="Genomic_DNA"/>
</dbReference>
<name>A0ABD3LZQ0_9STRA</name>
<evidence type="ECO:0000313" key="3">
    <source>
        <dbReference type="Proteomes" id="UP001530293"/>
    </source>
</evidence>
<organism evidence="2 3">
    <name type="scientific">Discostella pseudostelligera</name>
    <dbReference type="NCBI Taxonomy" id="259834"/>
    <lineage>
        <taxon>Eukaryota</taxon>
        <taxon>Sar</taxon>
        <taxon>Stramenopiles</taxon>
        <taxon>Ochrophyta</taxon>
        <taxon>Bacillariophyta</taxon>
        <taxon>Coscinodiscophyceae</taxon>
        <taxon>Thalassiosirophycidae</taxon>
        <taxon>Stephanodiscales</taxon>
        <taxon>Stephanodiscaceae</taxon>
        <taxon>Discostella</taxon>
    </lineage>
</organism>
<dbReference type="Proteomes" id="UP001530293">
    <property type="component" value="Unassembled WGS sequence"/>
</dbReference>
<reference evidence="2 3" key="1">
    <citation type="submission" date="2024-10" db="EMBL/GenBank/DDBJ databases">
        <title>Updated reference genomes for cyclostephanoid diatoms.</title>
        <authorList>
            <person name="Roberts W.R."/>
            <person name="Alverson A.J."/>
        </authorList>
    </citation>
    <scope>NUCLEOTIDE SEQUENCE [LARGE SCALE GENOMIC DNA]</scope>
    <source>
        <strain evidence="2 3">AJA232-27</strain>
    </source>
</reference>
<protein>
    <submittedName>
        <fullName evidence="2">Uncharacterized protein</fullName>
    </submittedName>
</protein>
<proteinExistence type="predicted"/>
<evidence type="ECO:0000256" key="1">
    <source>
        <dbReference type="SAM" id="MobiDB-lite"/>
    </source>
</evidence>
<dbReference type="AlphaFoldDB" id="A0ABD3LZQ0"/>
<gene>
    <name evidence="2" type="ORF">ACHAWU_008395</name>
</gene>